<protein>
    <submittedName>
        <fullName evidence="2">Uncharacterized protein</fullName>
    </submittedName>
</protein>
<proteinExistence type="predicted"/>
<name>A0A8S1J0I7_9CHLO</name>
<keyword evidence="3" id="KW-1185">Reference proteome</keyword>
<dbReference type="EMBL" id="CAJHUC010000992">
    <property type="protein sequence ID" value="CAD7699323.1"/>
    <property type="molecule type" value="Genomic_DNA"/>
</dbReference>
<dbReference type="Proteomes" id="UP000708148">
    <property type="component" value="Unassembled WGS sequence"/>
</dbReference>
<evidence type="ECO:0000313" key="2">
    <source>
        <dbReference type="EMBL" id="CAD7699323.1"/>
    </source>
</evidence>
<accession>A0A8S1J0I7</accession>
<dbReference type="EMBL" id="CAJHUC010000098">
    <property type="protein sequence ID" value="CAD7694720.1"/>
    <property type="molecule type" value="Genomic_DNA"/>
</dbReference>
<evidence type="ECO:0000313" key="1">
    <source>
        <dbReference type="EMBL" id="CAD7694720.1"/>
    </source>
</evidence>
<reference evidence="2" key="1">
    <citation type="submission" date="2020-12" db="EMBL/GenBank/DDBJ databases">
        <authorList>
            <person name="Iha C."/>
        </authorList>
    </citation>
    <scope>NUCLEOTIDE SEQUENCE</scope>
</reference>
<dbReference type="AlphaFoldDB" id="A0A8S1J0I7"/>
<organism evidence="2 3">
    <name type="scientific">Ostreobium quekettii</name>
    <dbReference type="NCBI Taxonomy" id="121088"/>
    <lineage>
        <taxon>Eukaryota</taxon>
        <taxon>Viridiplantae</taxon>
        <taxon>Chlorophyta</taxon>
        <taxon>core chlorophytes</taxon>
        <taxon>Ulvophyceae</taxon>
        <taxon>TCBD clade</taxon>
        <taxon>Bryopsidales</taxon>
        <taxon>Ostreobineae</taxon>
        <taxon>Ostreobiaceae</taxon>
        <taxon>Ostreobium</taxon>
    </lineage>
</organism>
<evidence type="ECO:0000313" key="3">
    <source>
        <dbReference type="Proteomes" id="UP000708148"/>
    </source>
</evidence>
<sequence>MEGSRAPLARYLIANELWYTASFLLTTCLRCGVPVTLGPFALSEENLKAENLRTDFFVMGSENAGLAVG</sequence>
<comment type="caution">
    <text evidence="2">The sequence shown here is derived from an EMBL/GenBank/DDBJ whole genome shotgun (WGS) entry which is preliminary data.</text>
</comment>
<gene>
    <name evidence="2" type="ORF">OSTQU699_LOCUS4682</name>
    <name evidence="1" type="ORF">OSTQU699_LOCUS83</name>
</gene>